<sequence>MYSPPLYKAGGFTRLQLFSHHHLTNHLLLITTTPKKSAISRERNHGPRELKNFDKKASSRINIKTRAMPCGSSTNSGENNGALRNFKLNESTFLASLMPKKEIAADRFIEAHPHFDGRGTVIAIFDSGVDPAADGLQVTSDGKPKILDVVDCTGSGDVDTSTVVKADADGCIRGASGASLVVNSLWKNPTGEWHVGYKLVYELFTDTLTSRLKKERKKKWDEKNQEAIAQAVKQLDEFDKKHTKVEDSKLKKAREDLENRVDILRKQADSYDDKGPVIDAVVWHDGEVWRVALDTQSLEDEPGLGKLADFIPLTNYRIERKYGIFSKLDACTCVVNVYNEGNILSIVTDSSPHGTHVAGITAAFHLKEPLLNGVAPGAQLISCKIGDSRLGSMETGTGLTRAAIAAVQHKCDLINMSYGEPTLLPDYGRFVDLVDEMVNKYRIVFVSSAGNEGPALSTVGAPGGTTSSIIGIGAYISPAMAAGAHCVVEAPPEGLEYTWSSRGPTTDGDLGVSISAPGGAVAPVPTWTLQRRMLMNGTSMSSPSACGGMALLISAMKAEGIPVSPYSIQKAIENTSAPVGDLPEDKLSAGQGLLQVDKAFEYIQKLHDVPRVRYQMKINEAGKTTPTSRGIYLREATYCERYTEWTVQVEPKFHEDASNLDQLVPFEECIELHSTGEAVVKAPEYLLLTHNGRNFNVIVDPTSLGDGLHYYEVYGIDCKAPWRGPLFRVPITITKPTTVKSRPPIVTFQGMSFQPGHIERRYLEVPLGATWVEATMRTSGFDTPRRFFIDTVQISPLRRPMKWENVVTFSSPSAKSFAFRVEGGRTIELVIAQFWSSGIGSHEPTSVDFEIGFHGIKTNKEEVVLYGSEAPAQIDVEALLSSERLVPAAMLSKIQIPYRPIDAKLTALSADRDKLPSGKQILALTLTYKFKLEDSSEIKPYIPLLNNRIYDNKFESQFYMISDSNKRVHAMGDVYPKSAKLPKGEFSLQLYLRHDNVHYLEKMKGLVLFIERKLEEKEAIRLSFFSEPDGPVMGNGSFKSSILVPGKKESFYVAPPTKDKLPKNSPEGSVLVGAISYGKVSSANNEEGKNPEKNPVSYLLSYLVPPPKRDEEKGKGFPAACTKSASERLEEEVRDAKIKVLASLNLGTDEERSEWKQLSSSLKSEYPKYTPLLAKILEGLLAQNNAEDKLRYYEEIIGAADEVINSVDREELAKYFSQKSDAEDEGAEKLKKKMEANRDQLAEALYQKGLALAEIESLKGEKVAEKEDIEVAETADAHPDLFEDNFKELKKWVDVKSSKYGTLSVIHERRGGRLGNALKVLNEMIQNDGEPPKKKLYELKLSLLNEIGWIHLVSHEKEWMLVRFPPSLPLF</sequence>
<keyword evidence="2" id="KW-1185">Reference proteome</keyword>
<accession>A0ACB9ZW97</accession>
<evidence type="ECO:0000313" key="1">
    <source>
        <dbReference type="EMBL" id="KAI5652794.1"/>
    </source>
</evidence>
<evidence type="ECO:0000313" key="2">
    <source>
        <dbReference type="Proteomes" id="UP001060085"/>
    </source>
</evidence>
<proteinExistence type="predicted"/>
<comment type="caution">
    <text evidence="1">The sequence shown here is derived from an EMBL/GenBank/DDBJ whole genome shotgun (WGS) entry which is preliminary data.</text>
</comment>
<organism evidence="1 2">
    <name type="scientific">Catharanthus roseus</name>
    <name type="common">Madagascar periwinkle</name>
    <name type="synonym">Vinca rosea</name>
    <dbReference type="NCBI Taxonomy" id="4058"/>
    <lineage>
        <taxon>Eukaryota</taxon>
        <taxon>Viridiplantae</taxon>
        <taxon>Streptophyta</taxon>
        <taxon>Embryophyta</taxon>
        <taxon>Tracheophyta</taxon>
        <taxon>Spermatophyta</taxon>
        <taxon>Magnoliopsida</taxon>
        <taxon>eudicotyledons</taxon>
        <taxon>Gunneridae</taxon>
        <taxon>Pentapetalae</taxon>
        <taxon>asterids</taxon>
        <taxon>lamiids</taxon>
        <taxon>Gentianales</taxon>
        <taxon>Apocynaceae</taxon>
        <taxon>Rauvolfioideae</taxon>
        <taxon>Vinceae</taxon>
        <taxon>Catharanthinae</taxon>
        <taxon>Catharanthus</taxon>
    </lineage>
</organism>
<name>A0ACB9ZW97_CATRO</name>
<reference evidence="2" key="1">
    <citation type="journal article" date="2023" name="Nat. Plants">
        <title>Single-cell RNA sequencing provides a high-resolution roadmap for understanding the multicellular compartmentation of specialized metabolism.</title>
        <authorList>
            <person name="Sun S."/>
            <person name="Shen X."/>
            <person name="Li Y."/>
            <person name="Li Y."/>
            <person name="Wang S."/>
            <person name="Li R."/>
            <person name="Zhang H."/>
            <person name="Shen G."/>
            <person name="Guo B."/>
            <person name="Wei J."/>
            <person name="Xu J."/>
            <person name="St-Pierre B."/>
            <person name="Chen S."/>
            <person name="Sun C."/>
        </authorList>
    </citation>
    <scope>NUCLEOTIDE SEQUENCE [LARGE SCALE GENOMIC DNA]</scope>
</reference>
<gene>
    <name evidence="1" type="ORF">M9H77_29981</name>
</gene>
<protein>
    <submittedName>
        <fullName evidence="1">Uncharacterized protein</fullName>
    </submittedName>
</protein>
<dbReference type="Proteomes" id="UP001060085">
    <property type="component" value="Linkage Group LG07"/>
</dbReference>
<dbReference type="EMBL" id="CM044707">
    <property type="protein sequence ID" value="KAI5652794.1"/>
    <property type="molecule type" value="Genomic_DNA"/>
</dbReference>